<sequence length="204" mass="23072">MTEKVEIENDKVRAIMRYSTQSSEPSAAADEVNEIMNWAQRQLRTFSELDVSHRAYHSTPVNLRSRDTDPGPVRWEVQQDIELKSQSILQVEQAVARLQEKLLVVSMDFFPSDEARKCQEQQLLGKALRSFSKKAKFVAHQMGAEGYGLGELHINTSTQMPREMGIMRATVQDGSVQPPAMEPGSTPMQVRVRGNILLKLPLTY</sequence>
<dbReference type="RefSeq" id="WP_221270342.1">
    <property type="nucleotide sequence ID" value="NZ_JACHID010000001.1"/>
</dbReference>
<dbReference type="EMBL" id="JACHID010000001">
    <property type="protein sequence ID" value="MBB5020903.1"/>
    <property type="molecule type" value="Genomic_DNA"/>
</dbReference>
<dbReference type="GO" id="GO:0006974">
    <property type="term" value="P:DNA damage response"/>
    <property type="evidence" value="ECO:0007669"/>
    <property type="project" value="TreeGrafter"/>
</dbReference>
<dbReference type="AlphaFoldDB" id="A0A7W7Y2L2"/>
<dbReference type="InterPro" id="IPR052022">
    <property type="entry name" value="26kDa_periplasmic_antigen"/>
</dbReference>
<gene>
    <name evidence="1" type="ORF">HNR37_000206</name>
</gene>
<organism evidence="1 2">
    <name type="scientific">Desulfurispira natronophila</name>
    <dbReference type="NCBI Taxonomy" id="682562"/>
    <lineage>
        <taxon>Bacteria</taxon>
        <taxon>Pseudomonadati</taxon>
        <taxon>Chrysiogenota</taxon>
        <taxon>Chrysiogenia</taxon>
        <taxon>Chrysiogenales</taxon>
        <taxon>Chrysiogenaceae</taxon>
        <taxon>Desulfurispira</taxon>
    </lineage>
</organism>
<keyword evidence="2" id="KW-1185">Reference proteome</keyword>
<dbReference type="PANTHER" id="PTHR34387:SF1">
    <property type="entry name" value="PERIPLASMIC IMMUNOGENIC PROTEIN"/>
    <property type="match status" value="1"/>
</dbReference>
<dbReference type="Gene3D" id="3.30.70.2970">
    <property type="entry name" value="Protein of unknown function (DUF541), domain 2"/>
    <property type="match status" value="1"/>
</dbReference>
<dbReference type="InterPro" id="IPR007497">
    <property type="entry name" value="SIMPL/DUF541"/>
</dbReference>
<dbReference type="Proteomes" id="UP000528322">
    <property type="component" value="Unassembled WGS sequence"/>
</dbReference>
<protein>
    <submittedName>
        <fullName evidence="1">Putative secreted protein</fullName>
    </submittedName>
</protein>
<comment type="caution">
    <text evidence="1">The sequence shown here is derived from an EMBL/GenBank/DDBJ whole genome shotgun (WGS) entry which is preliminary data.</text>
</comment>
<evidence type="ECO:0000313" key="2">
    <source>
        <dbReference type="Proteomes" id="UP000528322"/>
    </source>
</evidence>
<name>A0A7W7Y2L2_9BACT</name>
<reference evidence="1 2" key="1">
    <citation type="submission" date="2020-08" db="EMBL/GenBank/DDBJ databases">
        <title>Genomic Encyclopedia of Type Strains, Phase IV (KMG-IV): sequencing the most valuable type-strain genomes for metagenomic binning, comparative biology and taxonomic classification.</title>
        <authorList>
            <person name="Goeker M."/>
        </authorList>
    </citation>
    <scope>NUCLEOTIDE SEQUENCE [LARGE SCALE GENOMIC DNA]</scope>
    <source>
        <strain evidence="1 2">DSM 22071</strain>
    </source>
</reference>
<dbReference type="Pfam" id="PF04402">
    <property type="entry name" value="SIMPL"/>
    <property type="match status" value="1"/>
</dbReference>
<evidence type="ECO:0000313" key="1">
    <source>
        <dbReference type="EMBL" id="MBB5020903.1"/>
    </source>
</evidence>
<proteinExistence type="predicted"/>
<dbReference type="Gene3D" id="3.30.110.170">
    <property type="entry name" value="Protein of unknown function (DUF541), domain 1"/>
    <property type="match status" value="1"/>
</dbReference>
<accession>A0A7W7Y2L2</accession>
<dbReference type="PANTHER" id="PTHR34387">
    <property type="entry name" value="SLR1258 PROTEIN"/>
    <property type="match status" value="1"/>
</dbReference>